<evidence type="ECO:0000313" key="3">
    <source>
        <dbReference type="EMBL" id="AHW59097.1"/>
    </source>
</evidence>
<proteinExistence type="inferred from homology"/>
<reference evidence="4 6" key="2">
    <citation type="submission" date="2016-10" db="EMBL/GenBank/DDBJ databases">
        <authorList>
            <person name="de Groot N.N."/>
        </authorList>
    </citation>
    <scope>NUCLEOTIDE SEQUENCE [LARGE SCALE GENOMIC DNA]</scope>
    <source>
        <strain evidence="4 6">DSM 25947</strain>
    </source>
</reference>
<keyword evidence="2" id="KW-0963">Cytoplasm</keyword>
<dbReference type="PANTHER" id="PTHR12598">
    <property type="entry name" value="COPPER HOMEOSTASIS PROTEIN CUTC"/>
    <property type="match status" value="1"/>
</dbReference>
<dbReference type="InterPro" id="IPR005627">
    <property type="entry name" value="CutC-like"/>
</dbReference>
<protein>
    <recommendedName>
        <fullName evidence="2">PF03932 family protein CutC</fullName>
    </recommendedName>
</protein>
<comment type="caution">
    <text evidence="2">Once thought to be involved in copper homeostasis, experiments in E.coli have shown this is not the case.</text>
</comment>
<sequence>MIKEACVESFFEAKQAQDNGANRIELCSDLANDGLTPDFETMKKACSELDIPVMVMARPRAGNFVHSADEVEEMKAAIDQAKEAGAAGVVFGLLTPHNNIDEANTRLLAEYAEPLPVTFHKAIDELDDPVEGVRILKTIPNIKRILSSGGKATALEGQEVIRKMIAEAEGKITILVAGKVSHENVVEIQQITGTTELHGRRIVGDLSS</sequence>
<accession>X5DFD1</accession>
<dbReference type="PANTHER" id="PTHR12598:SF0">
    <property type="entry name" value="COPPER HOMEOSTASIS PROTEIN CUTC HOMOLOG"/>
    <property type="match status" value="1"/>
</dbReference>
<name>X5DFD1_9BACT</name>
<dbReference type="SUPFAM" id="SSF110395">
    <property type="entry name" value="CutC-like"/>
    <property type="match status" value="1"/>
</dbReference>
<evidence type="ECO:0000313" key="6">
    <source>
        <dbReference type="Proteomes" id="UP000181981"/>
    </source>
</evidence>
<dbReference type="eggNOG" id="COG3142">
    <property type="taxonomic scope" value="Bacteria"/>
</dbReference>
<dbReference type="Gene3D" id="3.20.20.380">
    <property type="entry name" value="Copper homeostasis (CutC) domain"/>
    <property type="match status" value="1"/>
</dbReference>
<dbReference type="AlphaFoldDB" id="X5DFD1"/>
<dbReference type="EMBL" id="CP007451">
    <property type="protein sequence ID" value="AHW59097.1"/>
    <property type="molecule type" value="Genomic_DNA"/>
</dbReference>
<dbReference type="Proteomes" id="UP000181981">
    <property type="component" value="Unassembled WGS sequence"/>
</dbReference>
<dbReference type="GO" id="GO:0005737">
    <property type="term" value="C:cytoplasm"/>
    <property type="evidence" value="ECO:0007669"/>
    <property type="project" value="UniProtKB-SubCell"/>
</dbReference>
<dbReference type="OrthoDB" id="9815677at2"/>
<dbReference type="GO" id="GO:0005507">
    <property type="term" value="F:copper ion binding"/>
    <property type="evidence" value="ECO:0007669"/>
    <property type="project" value="TreeGrafter"/>
</dbReference>
<evidence type="ECO:0000313" key="4">
    <source>
        <dbReference type="EMBL" id="SET58319.1"/>
    </source>
</evidence>
<dbReference type="EMBL" id="FOHT01000017">
    <property type="protein sequence ID" value="SET58319.1"/>
    <property type="molecule type" value="Genomic_DNA"/>
</dbReference>
<dbReference type="HAMAP" id="MF_00795">
    <property type="entry name" value="CutC"/>
    <property type="match status" value="1"/>
</dbReference>
<dbReference type="KEGG" id="dori:FH5T_04465"/>
<evidence type="ECO:0000256" key="2">
    <source>
        <dbReference type="HAMAP-Rule" id="MF_00795"/>
    </source>
</evidence>
<organism evidence="4 6">
    <name type="scientific">Draconibacterium orientale</name>
    <dbReference type="NCBI Taxonomy" id="1168034"/>
    <lineage>
        <taxon>Bacteria</taxon>
        <taxon>Pseudomonadati</taxon>
        <taxon>Bacteroidota</taxon>
        <taxon>Bacteroidia</taxon>
        <taxon>Marinilabiliales</taxon>
        <taxon>Prolixibacteraceae</taxon>
        <taxon>Draconibacterium</taxon>
    </lineage>
</organism>
<reference evidence="3 5" key="1">
    <citation type="submission" date="2014-03" db="EMBL/GenBank/DDBJ databases">
        <title>Complete genome sequence of a deeply braunched marine Bacteroidia bacterium Draconibacterium orientale type strain FH5T.</title>
        <authorList>
            <person name="Li X."/>
            <person name="Wang X."/>
            <person name="Xie Z."/>
            <person name="Du Z."/>
            <person name="Chen G."/>
        </authorList>
    </citation>
    <scope>NUCLEOTIDE SEQUENCE [LARGE SCALE GENOMIC DNA]</scope>
    <source>
        <strain evidence="3 5">FH5</strain>
    </source>
</reference>
<comment type="subcellular location">
    <subcellularLocation>
        <location evidence="2">Cytoplasm</location>
    </subcellularLocation>
</comment>
<evidence type="ECO:0000313" key="5">
    <source>
        <dbReference type="Proteomes" id="UP000023772"/>
    </source>
</evidence>
<dbReference type="Proteomes" id="UP000023772">
    <property type="component" value="Chromosome"/>
</dbReference>
<dbReference type="Pfam" id="PF03932">
    <property type="entry name" value="CutC"/>
    <property type="match status" value="1"/>
</dbReference>
<evidence type="ECO:0000256" key="1">
    <source>
        <dbReference type="ARBA" id="ARBA00007768"/>
    </source>
</evidence>
<dbReference type="RefSeq" id="WP_038556165.1">
    <property type="nucleotide sequence ID" value="NZ_FOHT01000017.1"/>
</dbReference>
<dbReference type="InterPro" id="IPR036822">
    <property type="entry name" value="CutC-like_dom_sf"/>
</dbReference>
<dbReference type="HOGENOM" id="CLU_050555_2_0_10"/>
<comment type="similarity">
    <text evidence="1 2">Belongs to the CutC family.</text>
</comment>
<gene>
    <name evidence="2" type="primary">cutC</name>
    <name evidence="3" type="ORF">FH5T_04465</name>
    <name evidence="4" type="ORF">SAMN05444285_1174</name>
</gene>
<keyword evidence="5" id="KW-1185">Reference proteome</keyword>
<dbReference type="STRING" id="1168034.FH5T_04465"/>